<dbReference type="EMBL" id="AMQN01015033">
    <property type="status" value="NOT_ANNOTATED_CDS"/>
    <property type="molecule type" value="Genomic_DNA"/>
</dbReference>
<keyword evidence="15" id="KW-0628">Postsynaptic cell membrane</keyword>
<dbReference type="EMBL" id="KB311526">
    <property type="protein sequence ID" value="ELT89100.1"/>
    <property type="molecule type" value="Genomic_DNA"/>
</dbReference>
<evidence type="ECO:0000256" key="5">
    <source>
        <dbReference type="ARBA" id="ARBA00022729"/>
    </source>
</evidence>
<evidence type="ECO:0000259" key="21">
    <source>
        <dbReference type="Pfam" id="PF02931"/>
    </source>
</evidence>
<dbReference type="OMA" id="RIEGAPM"/>
<dbReference type="InterPro" id="IPR006202">
    <property type="entry name" value="Neur_chan_lig-bd"/>
</dbReference>
<keyword evidence="4 20" id="KW-0812">Transmembrane</keyword>
<dbReference type="PRINTS" id="PR00252">
    <property type="entry name" value="NRIONCHANNEL"/>
</dbReference>
<evidence type="ECO:0000256" key="2">
    <source>
        <dbReference type="ARBA" id="ARBA00022448"/>
    </source>
</evidence>
<dbReference type="Pfam" id="PF02931">
    <property type="entry name" value="Neur_chan_LBD"/>
    <property type="match status" value="1"/>
</dbReference>
<keyword evidence="14" id="KW-0868">Chloride</keyword>
<dbReference type="STRING" id="283909.R7T6I4"/>
<evidence type="ECO:0000256" key="20">
    <source>
        <dbReference type="RuleBase" id="RU000687"/>
    </source>
</evidence>
<proteinExistence type="inferred from homology"/>
<reference evidence="25" key="1">
    <citation type="submission" date="2012-12" db="EMBL/GenBank/DDBJ databases">
        <authorList>
            <person name="Hellsten U."/>
            <person name="Grimwood J."/>
            <person name="Chapman J.A."/>
            <person name="Shapiro H."/>
            <person name="Aerts A."/>
            <person name="Otillar R.P."/>
            <person name="Terry A.Y."/>
            <person name="Boore J.L."/>
            <person name="Simakov O."/>
            <person name="Marletaz F."/>
            <person name="Cho S.-J."/>
            <person name="Edsinger-Gonzales E."/>
            <person name="Havlak P."/>
            <person name="Kuo D.-H."/>
            <person name="Larsson T."/>
            <person name="Lv J."/>
            <person name="Arendt D."/>
            <person name="Savage R."/>
            <person name="Osoegawa K."/>
            <person name="de Jong P."/>
            <person name="Lindberg D.R."/>
            <person name="Seaver E.C."/>
            <person name="Weisblat D.A."/>
            <person name="Putnam N.H."/>
            <person name="Grigoriev I.V."/>
            <person name="Rokhsar D.S."/>
        </authorList>
    </citation>
    <scope>NUCLEOTIDE SEQUENCE</scope>
    <source>
        <strain evidence="25">I ESC-2004</strain>
    </source>
</reference>
<keyword evidence="16" id="KW-1071">Ligand-gated ion channel</keyword>
<dbReference type="Proteomes" id="UP000014760">
    <property type="component" value="Unassembled WGS sequence"/>
</dbReference>
<dbReference type="InterPro" id="IPR006201">
    <property type="entry name" value="Neur_channel"/>
</dbReference>
<evidence type="ECO:0000256" key="16">
    <source>
        <dbReference type="ARBA" id="ARBA00023286"/>
    </source>
</evidence>
<dbReference type="InterPro" id="IPR036734">
    <property type="entry name" value="Neur_chan_lig-bd_sf"/>
</dbReference>
<evidence type="ECO:0000313" key="24">
    <source>
        <dbReference type="EnsemblMetazoa" id="CapteP216689"/>
    </source>
</evidence>
<dbReference type="Gene3D" id="1.20.58.390">
    <property type="entry name" value="Neurotransmitter-gated ion-channel transmembrane domain"/>
    <property type="match status" value="1"/>
</dbReference>
<dbReference type="GO" id="GO:0045211">
    <property type="term" value="C:postsynaptic membrane"/>
    <property type="evidence" value="ECO:0007669"/>
    <property type="project" value="UniProtKB-SubCell"/>
</dbReference>
<dbReference type="GO" id="GO:0004888">
    <property type="term" value="F:transmembrane signaling receptor activity"/>
    <property type="evidence" value="ECO:0007669"/>
    <property type="project" value="InterPro"/>
</dbReference>
<comment type="subcellular location">
    <subcellularLocation>
        <location evidence="18">Postsynaptic cell membrane</location>
        <topology evidence="18">Multi-pass membrane protein</topology>
    </subcellularLocation>
</comment>
<keyword evidence="5" id="KW-0732">Signal</keyword>
<keyword evidence="12" id="KW-0869">Chloride channel</keyword>
<accession>R7T6I4</accession>
<dbReference type="NCBIfam" id="TIGR00860">
    <property type="entry name" value="LIC"/>
    <property type="match status" value="1"/>
</dbReference>
<dbReference type="PRINTS" id="PR00253">
    <property type="entry name" value="GABAARECEPTR"/>
</dbReference>
<feature type="transmembrane region" description="Helical" evidence="20">
    <location>
        <begin position="277"/>
        <end position="299"/>
    </location>
</feature>
<dbReference type="CDD" id="cd18987">
    <property type="entry name" value="LGIC_ECD_anion"/>
    <property type="match status" value="1"/>
</dbReference>
<dbReference type="InterPro" id="IPR038050">
    <property type="entry name" value="Neuro_actylchol_rec"/>
</dbReference>
<name>R7T6I4_CAPTE</name>
<keyword evidence="6 20" id="KW-1133">Transmembrane helix</keyword>
<keyword evidence="8 20" id="KW-0406">Ion transport</keyword>
<keyword evidence="3" id="KW-1003">Cell membrane</keyword>
<evidence type="ECO:0000256" key="10">
    <source>
        <dbReference type="ARBA" id="ARBA00023157"/>
    </source>
</evidence>
<dbReference type="Gene3D" id="2.70.170.10">
    <property type="entry name" value="Neurotransmitter-gated ion-channel ligand-binding domain"/>
    <property type="match status" value="1"/>
</dbReference>
<keyword evidence="13" id="KW-0325">Glycoprotein</keyword>
<evidence type="ECO:0000256" key="15">
    <source>
        <dbReference type="ARBA" id="ARBA00023257"/>
    </source>
</evidence>
<evidence type="ECO:0000256" key="14">
    <source>
        <dbReference type="ARBA" id="ARBA00023214"/>
    </source>
</evidence>
<evidence type="ECO:0000313" key="25">
    <source>
        <dbReference type="Proteomes" id="UP000014760"/>
    </source>
</evidence>
<dbReference type="HOGENOM" id="CLU_010920_1_4_1"/>
<reference evidence="23 25" key="2">
    <citation type="journal article" date="2013" name="Nature">
        <title>Insights into bilaterian evolution from three spiralian genomes.</title>
        <authorList>
            <person name="Simakov O."/>
            <person name="Marletaz F."/>
            <person name="Cho S.J."/>
            <person name="Edsinger-Gonzales E."/>
            <person name="Havlak P."/>
            <person name="Hellsten U."/>
            <person name="Kuo D.H."/>
            <person name="Larsson T."/>
            <person name="Lv J."/>
            <person name="Arendt D."/>
            <person name="Savage R."/>
            <person name="Osoegawa K."/>
            <person name="de Jong P."/>
            <person name="Grimwood J."/>
            <person name="Chapman J.A."/>
            <person name="Shapiro H."/>
            <person name="Aerts A."/>
            <person name="Otillar R.P."/>
            <person name="Terry A.Y."/>
            <person name="Boore J.L."/>
            <person name="Grigoriev I.V."/>
            <person name="Lindberg D.R."/>
            <person name="Seaver E.C."/>
            <person name="Weisblat D.A."/>
            <person name="Putnam N.H."/>
            <person name="Rokhsar D.S."/>
        </authorList>
    </citation>
    <scope>NUCLEOTIDE SEQUENCE</scope>
    <source>
        <strain evidence="23 25">I ESC-2004</strain>
    </source>
</reference>
<dbReference type="InterPro" id="IPR018000">
    <property type="entry name" value="Neurotransmitter_ion_chnl_CS"/>
</dbReference>
<evidence type="ECO:0000256" key="12">
    <source>
        <dbReference type="ARBA" id="ARBA00023173"/>
    </source>
</evidence>
<dbReference type="InterPro" id="IPR006029">
    <property type="entry name" value="Neurotrans-gated_channel_TM"/>
</dbReference>
<dbReference type="PANTHER" id="PTHR18945">
    <property type="entry name" value="NEUROTRANSMITTER GATED ION CHANNEL"/>
    <property type="match status" value="1"/>
</dbReference>
<evidence type="ECO:0000256" key="9">
    <source>
        <dbReference type="ARBA" id="ARBA00023136"/>
    </source>
</evidence>
<dbReference type="GO" id="GO:0005230">
    <property type="term" value="F:extracellular ligand-gated monoatomic ion channel activity"/>
    <property type="evidence" value="ECO:0007669"/>
    <property type="project" value="InterPro"/>
</dbReference>
<gene>
    <name evidence="23" type="ORF">CAPTEDRAFT_216689</name>
</gene>
<dbReference type="AlphaFoldDB" id="R7T6I4"/>
<evidence type="ECO:0000256" key="8">
    <source>
        <dbReference type="ARBA" id="ARBA00023065"/>
    </source>
</evidence>
<keyword evidence="7" id="KW-0770">Synapse</keyword>
<dbReference type="GO" id="GO:0005254">
    <property type="term" value="F:chloride channel activity"/>
    <property type="evidence" value="ECO:0007669"/>
    <property type="project" value="UniProtKB-KW"/>
</dbReference>
<dbReference type="GO" id="GO:0034707">
    <property type="term" value="C:chloride channel complex"/>
    <property type="evidence" value="ECO:0007669"/>
    <property type="project" value="UniProtKB-KW"/>
</dbReference>
<sequence length="426" mass="49337">MRQTAIVLDRLLSNSDSRIRPDIYGSPLKVKCDFFIEDFGPVDEVTMEFGLEIYFRQRWHDPRLAYTESLPHIAIPSHYMQQIWIPDLFFPNEKSGSIHTVLYPNQVIKIFPEGLVRYSARMNLRLSCSMYLLHFPLDYQDCSIKISSYSYDLDNMILAWHDNGDGAVQVHTEDFNLPQFELLGIEYDDFTQNLTTGSFSILQARFSLKRQVGFYILQTYIPSILIVALSWVSFWVNKDAVPARITLGVTTVLTMTTQLSTSRSNTMKVSYPKALDVWYAFCMFMVFASLLEYAVVNVLSRHEEKSRRRLDCERDLNEIQEHLDATVVVEEIADTDEVMLDRGTSRKDKAPPPSENHRKIIQHMADVKDKLRKYGLTHTRNVTAQGIDKSSRIIFPSAFVLFNVVYWLIYTQEIVFTDLFSKLIPA</sequence>
<feature type="transmembrane region" description="Helical" evidence="20">
    <location>
        <begin position="212"/>
        <end position="234"/>
    </location>
</feature>
<evidence type="ECO:0000256" key="3">
    <source>
        <dbReference type="ARBA" id="ARBA00022475"/>
    </source>
</evidence>
<dbReference type="EnsemblMetazoa" id="CapteT216689">
    <property type="protein sequence ID" value="CapteP216689"/>
    <property type="gene ID" value="CapteG216689"/>
</dbReference>
<dbReference type="InterPro" id="IPR006028">
    <property type="entry name" value="GABAA/Glycine_rcpt"/>
</dbReference>
<evidence type="ECO:0000256" key="4">
    <source>
        <dbReference type="ARBA" id="ARBA00022692"/>
    </source>
</evidence>
<feature type="domain" description="Neurotransmitter-gated ion-channel transmembrane" evidence="22">
    <location>
        <begin position="219"/>
        <end position="310"/>
    </location>
</feature>
<dbReference type="PROSITE" id="PS00236">
    <property type="entry name" value="NEUROTR_ION_CHANNEL"/>
    <property type="match status" value="1"/>
</dbReference>
<evidence type="ECO:0000256" key="17">
    <source>
        <dbReference type="ARBA" id="ARBA00023303"/>
    </source>
</evidence>
<evidence type="ECO:0000313" key="23">
    <source>
        <dbReference type="EMBL" id="ELT89100.1"/>
    </source>
</evidence>
<keyword evidence="25" id="KW-1185">Reference proteome</keyword>
<feature type="domain" description="Neurotransmitter-gated ion-channel ligand-binding" evidence="21">
    <location>
        <begin position="7"/>
        <end position="211"/>
    </location>
</feature>
<organism evidence="23">
    <name type="scientific">Capitella teleta</name>
    <name type="common">Polychaete worm</name>
    <dbReference type="NCBI Taxonomy" id="283909"/>
    <lineage>
        <taxon>Eukaryota</taxon>
        <taxon>Metazoa</taxon>
        <taxon>Spiralia</taxon>
        <taxon>Lophotrochozoa</taxon>
        <taxon>Annelida</taxon>
        <taxon>Polychaeta</taxon>
        <taxon>Sedentaria</taxon>
        <taxon>Scolecida</taxon>
        <taxon>Capitellidae</taxon>
        <taxon>Capitella</taxon>
    </lineage>
</organism>
<evidence type="ECO:0000256" key="19">
    <source>
        <dbReference type="ARBA" id="ARBA00071250"/>
    </source>
</evidence>
<keyword evidence="11" id="KW-0675">Receptor</keyword>
<evidence type="ECO:0000256" key="11">
    <source>
        <dbReference type="ARBA" id="ARBA00023170"/>
    </source>
</evidence>
<dbReference type="SUPFAM" id="SSF90112">
    <property type="entry name" value="Neurotransmitter-gated ion-channel transmembrane pore"/>
    <property type="match status" value="1"/>
</dbReference>
<keyword evidence="17 20" id="KW-0407">Ion channel</keyword>
<dbReference type="CDD" id="cd19049">
    <property type="entry name" value="LGIC_TM_anion"/>
    <property type="match status" value="1"/>
</dbReference>
<keyword evidence="10" id="KW-1015">Disulfide bond</keyword>
<dbReference type="SUPFAM" id="SSF63712">
    <property type="entry name" value="Nicotinic receptor ligand binding domain-like"/>
    <property type="match status" value="1"/>
</dbReference>
<dbReference type="Pfam" id="PF02932">
    <property type="entry name" value="Neur_chan_memb"/>
    <property type="match status" value="1"/>
</dbReference>
<keyword evidence="2 20" id="KW-0813">Transport</keyword>
<evidence type="ECO:0000256" key="1">
    <source>
        <dbReference type="ARBA" id="ARBA00010180"/>
    </source>
</evidence>
<dbReference type="InterPro" id="IPR036719">
    <property type="entry name" value="Neuro-gated_channel_TM_sf"/>
</dbReference>
<comment type="similarity">
    <text evidence="1">Belongs to the ligand-gated ion channel (TC 1.A.9) family. Gamma-aminobutyric acid receptor (TC 1.A.9.5) subfamily.</text>
</comment>
<dbReference type="FunFam" id="2.70.170.10:FF:000021">
    <property type="entry name" value="Gamma-aminobutyric acid receptor isoform 3b"/>
    <property type="match status" value="1"/>
</dbReference>
<reference evidence="24" key="3">
    <citation type="submission" date="2015-06" db="UniProtKB">
        <authorList>
            <consortium name="EnsemblMetazoa"/>
        </authorList>
    </citation>
    <scope>IDENTIFICATION</scope>
</reference>
<evidence type="ECO:0000256" key="18">
    <source>
        <dbReference type="ARBA" id="ARBA00034104"/>
    </source>
</evidence>
<evidence type="ECO:0000256" key="6">
    <source>
        <dbReference type="ARBA" id="ARBA00022989"/>
    </source>
</evidence>
<dbReference type="OrthoDB" id="442503at2759"/>
<feature type="transmembrane region" description="Helical" evidence="20">
    <location>
        <begin position="393"/>
        <end position="410"/>
    </location>
</feature>
<evidence type="ECO:0000259" key="22">
    <source>
        <dbReference type="Pfam" id="PF02932"/>
    </source>
</evidence>
<evidence type="ECO:0000256" key="7">
    <source>
        <dbReference type="ARBA" id="ARBA00023018"/>
    </source>
</evidence>
<keyword evidence="9 20" id="KW-0472">Membrane</keyword>
<comment type="caution">
    <text evidence="20">Lacks conserved residue(s) required for the propagation of feature annotation.</text>
</comment>
<dbReference type="EMBL" id="AMQN01015032">
    <property type="status" value="NOT_ANNOTATED_CDS"/>
    <property type="molecule type" value="Genomic_DNA"/>
</dbReference>
<protein>
    <recommendedName>
        <fullName evidence="19">Gamma-aminobutyric acid receptor subunit beta</fullName>
    </recommendedName>
</protein>
<evidence type="ECO:0000256" key="13">
    <source>
        <dbReference type="ARBA" id="ARBA00023180"/>
    </source>
</evidence>